<protein>
    <submittedName>
        <fullName evidence="1">Uncharacterized protein</fullName>
    </submittedName>
</protein>
<proteinExistence type="predicted"/>
<evidence type="ECO:0000313" key="1">
    <source>
        <dbReference type="EMBL" id="KAH7536589.1"/>
    </source>
</evidence>
<sequence length="146" mass="16524">MAAKPVNVFGDPVSDETVRTMISVAISEKLPTLTPLKTASGLLSSTWPDHPLPFSLYCGRNYNESGGEEVAWLNAWWNIPNKDRKSVYTEIRKPDHYNYSDIWDRVYELIDKEHSKDTKNGCYSAASISQDNPYIYSGIMTLECVP</sequence>
<evidence type="ECO:0000313" key="2">
    <source>
        <dbReference type="Proteomes" id="UP000813462"/>
    </source>
</evidence>
<comment type="caution">
    <text evidence="1">The sequence shown here is derived from an EMBL/GenBank/DDBJ whole genome shotgun (WGS) entry which is preliminary data.</text>
</comment>
<organism evidence="1 2">
    <name type="scientific">Ziziphus jujuba var. spinosa</name>
    <dbReference type="NCBI Taxonomy" id="714518"/>
    <lineage>
        <taxon>Eukaryota</taxon>
        <taxon>Viridiplantae</taxon>
        <taxon>Streptophyta</taxon>
        <taxon>Embryophyta</taxon>
        <taxon>Tracheophyta</taxon>
        <taxon>Spermatophyta</taxon>
        <taxon>Magnoliopsida</taxon>
        <taxon>eudicotyledons</taxon>
        <taxon>Gunneridae</taxon>
        <taxon>Pentapetalae</taxon>
        <taxon>rosids</taxon>
        <taxon>fabids</taxon>
        <taxon>Rosales</taxon>
        <taxon>Rhamnaceae</taxon>
        <taxon>Paliureae</taxon>
        <taxon>Ziziphus</taxon>
    </lineage>
</organism>
<gene>
    <name evidence="1" type="ORF">FEM48_Zijuj03G0000900</name>
</gene>
<name>A0A978VM14_ZIZJJ</name>
<accession>A0A978VM14</accession>
<reference evidence="1" key="1">
    <citation type="journal article" date="2021" name="Front. Plant Sci.">
        <title>Chromosome-Scale Genome Assembly for Chinese Sour Jujube and Insights Into Its Genome Evolution and Domestication Signature.</title>
        <authorList>
            <person name="Shen L.-Y."/>
            <person name="Luo H."/>
            <person name="Wang X.-L."/>
            <person name="Wang X.-M."/>
            <person name="Qiu X.-J."/>
            <person name="Liu H."/>
            <person name="Zhou S.-S."/>
            <person name="Jia K.-H."/>
            <person name="Nie S."/>
            <person name="Bao Y.-T."/>
            <person name="Zhang R.-G."/>
            <person name="Yun Q.-Z."/>
            <person name="Chai Y.-H."/>
            <person name="Lu J.-Y."/>
            <person name="Li Y."/>
            <person name="Zhao S.-W."/>
            <person name="Mao J.-F."/>
            <person name="Jia S.-G."/>
            <person name="Mao Y.-M."/>
        </authorList>
    </citation>
    <scope>NUCLEOTIDE SEQUENCE</scope>
    <source>
        <strain evidence="1">AT0</strain>
        <tissue evidence="1">Leaf</tissue>
    </source>
</reference>
<dbReference type="EMBL" id="JAEACU010000003">
    <property type="protein sequence ID" value="KAH7536589.1"/>
    <property type="molecule type" value="Genomic_DNA"/>
</dbReference>
<dbReference type="Proteomes" id="UP000813462">
    <property type="component" value="Unassembled WGS sequence"/>
</dbReference>
<dbReference type="AlphaFoldDB" id="A0A978VM14"/>